<dbReference type="HAMAP" id="MF_02128">
    <property type="entry name" value="TMP_kinase"/>
    <property type="match status" value="1"/>
</dbReference>
<reference evidence="4 5" key="1">
    <citation type="journal article" date="2021" name="bioRxiv">
        <title>Unraveling nitrogen, sulfur and carbon metabolic pathways and microbial community transcriptional responses to substrate deprivation and toxicity stresses in a bioreactor mimicking anoxic brackish coastal sediment conditions.</title>
        <authorList>
            <person name="Martins P.D."/>
            <person name="Echeveste M.J."/>
            <person name="Arshad A."/>
            <person name="Kurth J."/>
            <person name="Ouboter H."/>
            <person name="Jetten M.S.M."/>
            <person name="Welte C.U."/>
        </authorList>
    </citation>
    <scope>NUCLEOTIDE SEQUENCE [LARGE SCALE GENOMIC DNA]</scope>
    <source>
        <strain evidence="4">MAG_38</strain>
    </source>
</reference>
<keyword evidence="1" id="KW-0547">Nucleotide-binding</keyword>
<evidence type="ECO:0000256" key="1">
    <source>
        <dbReference type="HAMAP-Rule" id="MF_02128"/>
    </source>
</evidence>
<evidence type="ECO:0000259" key="2">
    <source>
        <dbReference type="Pfam" id="PF00586"/>
    </source>
</evidence>
<dbReference type="GO" id="GO:0000287">
    <property type="term" value="F:magnesium ion binding"/>
    <property type="evidence" value="ECO:0007669"/>
    <property type="project" value="UniProtKB-UniRule"/>
</dbReference>
<dbReference type="SUPFAM" id="SSF55326">
    <property type="entry name" value="PurM N-terminal domain-like"/>
    <property type="match status" value="1"/>
</dbReference>
<keyword evidence="1" id="KW-0460">Magnesium</keyword>
<dbReference type="SUPFAM" id="SSF56042">
    <property type="entry name" value="PurM C-terminal domain-like"/>
    <property type="match status" value="1"/>
</dbReference>
<dbReference type="InterPro" id="IPR016188">
    <property type="entry name" value="PurM-like_N"/>
</dbReference>
<feature type="binding site" evidence="1">
    <location>
        <position position="78"/>
    </location>
    <ligand>
        <name>Mg(2+)</name>
        <dbReference type="ChEBI" id="CHEBI:18420"/>
        <label>2</label>
    </ligand>
</feature>
<dbReference type="NCBIfam" id="TIGR01379">
    <property type="entry name" value="thiL"/>
    <property type="match status" value="1"/>
</dbReference>
<feature type="domain" description="PurM-like N-terminal" evidence="2">
    <location>
        <begin position="30"/>
        <end position="143"/>
    </location>
</feature>
<comment type="catalytic activity">
    <reaction evidence="1">
        <text>thiamine phosphate + ATP = thiamine diphosphate + ADP</text>
        <dbReference type="Rhea" id="RHEA:15913"/>
        <dbReference type="ChEBI" id="CHEBI:30616"/>
        <dbReference type="ChEBI" id="CHEBI:37575"/>
        <dbReference type="ChEBI" id="CHEBI:58937"/>
        <dbReference type="ChEBI" id="CHEBI:456216"/>
        <dbReference type="EC" id="2.7.4.16"/>
    </reaction>
</comment>
<dbReference type="EMBL" id="JAIOIU010000162">
    <property type="protein sequence ID" value="MBZ0161001.1"/>
    <property type="molecule type" value="Genomic_DNA"/>
</dbReference>
<feature type="binding site" evidence="1">
    <location>
        <position position="49"/>
    </location>
    <ligand>
        <name>Mg(2+)</name>
        <dbReference type="ChEBI" id="CHEBI:18420"/>
        <label>1</label>
    </ligand>
</feature>
<feature type="binding site" evidence="1">
    <location>
        <position position="47"/>
    </location>
    <ligand>
        <name>Mg(2+)</name>
        <dbReference type="ChEBI" id="CHEBI:18420"/>
        <label>4</label>
    </ligand>
</feature>
<gene>
    <name evidence="1 4" type="primary">thiL</name>
    <name evidence="4" type="ORF">K8G79_12865</name>
</gene>
<feature type="binding site" evidence="1">
    <location>
        <position position="285"/>
    </location>
    <ligand>
        <name>substrate</name>
    </ligand>
</feature>
<feature type="binding site" evidence="1">
    <location>
        <position position="32"/>
    </location>
    <ligand>
        <name>Mg(2+)</name>
        <dbReference type="ChEBI" id="CHEBI:18420"/>
        <label>3</label>
    </ligand>
</feature>
<dbReference type="PANTHER" id="PTHR30270">
    <property type="entry name" value="THIAMINE-MONOPHOSPHATE KINASE"/>
    <property type="match status" value="1"/>
</dbReference>
<feature type="binding site" evidence="1">
    <location>
        <position position="32"/>
    </location>
    <ligand>
        <name>Mg(2+)</name>
        <dbReference type="ChEBI" id="CHEBI:18420"/>
        <label>4</label>
    </ligand>
</feature>
<keyword evidence="1" id="KW-0479">Metal-binding</keyword>
<dbReference type="InterPro" id="IPR010918">
    <property type="entry name" value="PurM-like_C_dom"/>
</dbReference>
<feature type="binding site" evidence="1">
    <location>
        <position position="108"/>
    </location>
    <ligand>
        <name>ATP</name>
        <dbReference type="ChEBI" id="CHEBI:30616"/>
    </ligand>
</feature>
<protein>
    <recommendedName>
        <fullName evidence="1">Thiamine-monophosphate kinase</fullName>
        <shortName evidence="1">TMP kinase</shortName>
        <shortName evidence="1">Thiamine-phosphate kinase</shortName>
        <ecNumber evidence="1">2.7.4.16</ecNumber>
    </recommendedName>
</protein>
<keyword evidence="1" id="KW-0067">ATP-binding</keyword>
<dbReference type="AlphaFoldDB" id="A0AAJ1AM23"/>
<feature type="binding site" evidence="1">
    <location>
        <position position="49"/>
    </location>
    <ligand>
        <name>Mg(2+)</name>
        <dbReference type="ChEBI" id="CHEBI:18420"/>
        <label>2</label>
    </ligand>
</feature>
<organism evidence="4 5">
    <name type="scientific">Candidatus Methylomirabilis tolerans</name>
    <dbReference type="NCBI Taxonomy" id="3123416"/>
    <lineage>
        <taxon>Bacteria</taxon>
        <taxon>Candidatus Methylomirabilota</taxon>
        <taxon>Candidatus Methylomirabilia</taxon>
        <taxon>Candidatus Methylomirabilales</taxon>
        <taxon>Candidatus Methylomirabilaceae</taxon>
        <taxon>Candidatus Methylomirabilis</taxon>
    </lineage>
</organism>
<comment type="function">
    <text evidence="1">Catalyzes the ATP-dependent phosphorylation of thiamine-monophosphate (TMP) to form thiamine-pyrophosphate (TPP), the active form of vitamin B1.</text>
</comment>
<feature type="binding site" evidence="1">
    <location>
        <position position="234"/>
    </location>
    <ligand>
        <name>ATP</name>
        <dbReference type="ChEBI" id="CHEBI:30616"/>
    </ligand>
</feature>
<comment type="miscellaneous">
    <text evidence="1">Reaction mechanism of ThiL seems to utilize a direct, inline transfer of the gamma-phosphate of ATP to TMP rather than a phosphorylated enzyme intermediate.</text>
</comment>
<evidence type="ECO:0000313" key="5">
    <source>
        <dbReference type="Proteomes" id="UP001197609"/>
    </source>
</evidence>
<dbReference type="GO" id="GO:0005524">
    <property type="term" value="F:ATP binding"/>
    <property type="evidence" value="ECO:0007669"/>
    <property type="project" value="UniProtKB-UniRule"/>
</dbReference>
<evidence type="ECO:0000259" key="3">
    <source>
        <dbReference type="Pfam" id="PF02769"/>
    </source>
</evidence>
<feature type="binding site" evidence="1">
    <location>
        <position position="78"/>
    </location>
    <ligand>
        <name>Mg(2+)</name>
        <dbReference type="ChEBI" id="CHEBI:18420"/>
        <label>4</label>
    </ligand>
</feature>
<keyword evidence="1" id="KW-0784">Thiamine biosynthesis</keyword>
<comment type="pathway">
    <text evidence="1">Cofactor biosynthesis; thiamine diphosphate biosynthesis; thiamine diphosphate from thiamine phosphate: step 1/1.</text>
</comment>
<dbReference type="InterPro" id="IPR036921">
    <property type="entry name" value="PurM-like_N_sf"/>
</dbReference>
<feature type="binding site" evidence="1">
    <location>
        <position position="48"/>
    </location>
    <ligand>
        <name>Mg(2+)</name>
        <dbReference type="ChEBI" id="CHEBI:18420"/>
        <label>1</label>
    </ligand>
</feature>
<dbReference type="PIRSF" id="PIRSF005303">
    <property type="entry name" value="Thiam_monoph_kin"/>
    <property type="match status" value="1"/>
</dbReference>
<dbReference type="GO" id="GO:0009030">
    <property type="term" value="F:thiamine-phosphate kinase activity"/>
    <property type="evidence" value="ECO:0007669"/>
    <property type="project" value="UniProtKB-UniRule"/>
</dbReference>
<feature type="domain" description="PurM-like C-terminal" evidence="3">
    <location>
        <begin position="213"/>
        <end position="318"/>
    </location>
</feature>
<name>A0AAJ1AM23_9BACT</name>
<dbReference type="Gene3D" id="3.90.650.10">
    <property type="entry name" value="PurM-like C-terminal domain"/>
    <property type="match status" value="1"/>
</dbReference>
<comment type="similarity">
    <text evidence="1">Belongs to the thiamine-monophosphate kinase family.</text>
</comment>
<sequence length="366" mass="38896">MKVSAIGEFALIERIRNILPKPHDALFGIGDDCAALRPTPGRDLLLTTDLLVDGIDFTRQTTTPFRLGRKAMGVNLSDIAAMGGLPRAALVTLAIPAEEEIEFVDELYRGLQEEGARFAVEVIGGDLSASTALMISVTLVGEVETGRAVTRSGARPGERIWTTGRLGAAAAGLTALRAGCRLRDDQVGIPFEVSDSLRETFRQTIERHLCPIPRIMEGRALAQAGAASAMIDLSDGLASDLAHLCRESGVSATIREDQVPIDHAASAVAQRFGHEPLALALQGGEDFELLFTSSWDPADIAAILPDTITITAIGKIEEAGSGCRLERLDGSAVALTGGYDHFRGTERPAISTQPSATNVIRRATSY</sequence>
<feature type="binding site" evidence="1">
    <location>
        <position position="235"/>
    </location>
    <ligand>
        <name>Mg(2+)</name>
        <dbReference type="ChEBI" id="CHEBI:18420"/>
        <label>5</label>
    </ligand>
</feature>
<feature type="binding site" evidence="1">
    <location>
        <position position="232"/>
    </location>
    <ligand>
        <name>Mg(2+)</name>
        <dbReference type="ChEBI" id="CHEBI:18420"/>
        <label>3</label>
    </ligand>
</feature>
<dbReference type="InterPro" id="IPR006283">
    <property type="entry name" value="ThiL-like"/>
</dbReference>
<dbReference type="Pfam" id="PF02769">
    <property type="entry name" value="AIRS_C"/>
    <property type="match status" value="1"/>
</dbReference>
<proteinExistence type="inferred from homology"/>
<feature type="binding site" evidence="1">
    <location>
        <position position="126"/>
    </location>
    <ligand>
        <name>Mg(2+)</name>
        <dbReference type="ChEBI" id="CHEBI:18420"/>
        <label>1</label>
    </ligand>
</feature>
<dbReference type="Pfam" id="PF00586">
    <property type="entry name" value="AIRS"/>
    <property type="match status" value="1"/>
</dbReference>
<feature type="binding site" evidence="1">
    <location>
        <position position="339"/>
    </location>
    <ligand>
        <name>substrate</name>
    </ligand>
</feature>
<feature type="binding site" evidence="1">
    <location>
        <position position="56"/>
    </location>
    <ligand>
        <name>substrate</name>
    </ligand>
</feature>
<dbReference type="EC" id="2.7.4.16" evidence="1"/>
<accession>A0AAJ1AM23</accession>
<keyword evidence="1 4" id="KW-0808">Transferase</keyword>
<feature type="binding site" evidence="1">
    <location>
        <position position="151"/>
    </location>
    <ligand>
        <name>ATP</name>
        <dbReference type="ChEBI" id="CHEBI:30616"/>
    </ligand>
</feature>
<dbReference type="Gene3D" id="3.30.1330.10">
    <property type="entry name" value="PurM-like, N-terminal domain"/>
    <property type="match status" value="1"/>
</dbReference>
<feature type="binding site" evidence="1">
    <location>
        <begin position="125"/>
        <end position="126"/>
    </location>
    <ligand>
        <name>ATP</name>
        <dbReference type="ChEBI" id="CHEBI:30616"/>
    </ligand>
</feature>
<comment type="caution">
    <text evidence="4">The sequence shown here is derived from an EMBL/GenBank/DDBJ whole genome shotgun (WGS) entry which is preliminary data.</text>
</comment>
<dbReference type="InterPro" id="IPR036676">
    <property type="entry name" value="PurM-like_C_sf"/>
</dbReference>
<dbReference type="GO" id="GO:0009229">
    <property type="term" value="P:thiamine diphosphate biosynthetic process"/>
    <property type="evidence" value="ECO:0007669"/>
    <property type="project" value="UniProtKB-UniRule"/>
</dbReference>
<evidence type="ECO:0000313" key="4">
    <source>
        <dbReference type="EMBL" id="MBZ0161001.1"/>
    </source>
</evidence>
<dbReference type="CDD" id="cd02194">
    <property type="entry name" value="ThiL"/>
    <property type="match status" value="1"/>
</dbReference>
<keyword evidence="1 4" id="KW-0418">Kinase</keyword>
<dbReference type="PANTHER" id="PTHR30270:SF0">
    <property type="entry name" value="THIAMINE-MONOPHOSPHATE KINASE"/>
    <property type="match status" value="1"/>
</dbReference>
<feature type="binding site" evidence="1">
    <location>
        <position position="78"/>
    </location>
    <ligand>
        <name>Mg(2+)</name>
        <dbReference type="ChEBI" id="CHEBI:18420"/>
        <label>3</label>
    </ligand>
</feature>
<dbReference type="GO" id="GO:0009228">
    <property type="term" value="P:thiamine biosynthetic process"/>
    <property type="evidence" value="ECO:0007669"/>
    <property type="project" value="UniProtKB-KW"/>
</dbReference>
<dbReference type="Proteomes" id="UP001197609">
    <property type="component" value="Unassembled WGS sequence"/>
</dbReference>